<dbReference type="GeneID" id="93730707"/>
<dbReference type="Proteomes" id="UP000002357">
    <property type="component" value="Chromosome"/>
</dbReference>
<dbReference type="AlphaFoldDB" id="B5GY57"/>
<reference evidence="1 2" key="1">
    <citation type="journal article" date="2010" name="Genome Biol. Evol.">
        <title>The sequence of a 1.8-mb bacterial linear plasmid reveals a rich evolutionary reservoir of secondary metabolic pathways.</title>
        <authorList>
            <person name="Medema M.H."/>
            <person name="Trefzer A."/>
            <person name="Kovalchuk A."/>
            <person name="van den Berg M."/>
            <person name="Mueller U."/>
            <person name="Heijne W."/>
            <person name="Wu L."/>
            <person name="Alam M.T."/>
            <person name="Ronning C.M."/>
            <person name="Nierman W.C."/>
            <person name="Bovenberg R.A.L."/>
            <person name="Breitling R."/>
            <person name="Takano E."/>
        </authorList>
    </citation>
    <scope>NUCLEOTIDE SEQUENCE [LARGE SCALE GENOMIC DNA]</scope>
    <source>
        <strain evidence="2">ATCC 27064 / DSM 738 / JCM 4710 / NBRC 13307 / NCIMB 12785 / NRRL 3585 / VKM Ac-602</strain>
    </source>
</reference>
<proteinExistence type="predicted"/>
<dbReference type="KEGG" id="sclf:BB341_14805"/>
<dbReference type="RefSeq" id="WP_003956872.1">
    <property type="nucleotide sequence ID" value="NZ_CP027858.1"/>
</dbReference>
<protein>
    <submittedName>
        <fullName evidence="1">RVT_1 domain-containing protein</fullName>
    </submittedName>
</protein>
<gene>
    <name evidence="1" type="ORF">SCLAV_2743</name>
</gene>
<name>B5GY57_STRCL</name>
<evidence type="ECO:0000313" key="2">
    <source>
        <dbReference type="Proteomes" id="UP000002357"/>
    </source>
</evidence>
<dbReference type="OrthoDB" id="4062786at2"/>
<dbReference type="STRING" id="1901.BB341_14805"/>
<organism evidence="1 2">
    <name type="scientific">Streptomyces clavuligerus</name>
    <dbReference type="NCBI Taxonomy" id="1901"/>
    <lineage>
        <taxon>Bacteria</taxon>
        <taxon>Bacillati</taxon>
        <taxon>Actinomycetota</taxon>
        <taxon>Actinomycetes</taxon>
        <taxon>Kitasatosporales</taxon>
        <taxon>Streptomycetaceae</taxon>
        <taxon>Streptomyces</taxon>
    </lineage>
</organism>
<dbReference type="eggNOG" id="ENOG5031ZCQ">
    <property type="taxonomic scope" value="Bacteria"/>
</dbReference>
<accession>B5GY57</accession>
<sequence>MGDEVLLVDRALRESFGQDLLTELIPDALGAVDALPYLRPTAEPPPLEVGWITVPPACRAEPAPVVGPDVRAHLHALAERALAGYRPRPEVFGYRSATWEYRHGYRARQERLRALGECRDELPYVLTLDVHRFFRSLPLDVLLRAAWMTGALAERLTALHTRSGRCLLPGHRWASRLGTAVLDPVDAVLAERAPGRWVRWGDDWHVCVSGADEAQEVRAAMTAALAGLGLRPATGKTGVGPVDTLLTGVARDVAGPAERVWRQGLATDDLRSLRYALPRLAPGAEVSRSLPGVVRARPELLPRAVRYLDRAVGTREGLAAAHELLEGAGEGDPGQLFAAVGLFAAGRLLALAGRHRAVADAVPDAVLAAAASSGIPALTALAVRAGAVGGRPGGLPEPPVRMLRWLERGADVRDSPPSVDTLL</sequence>
<keyword evidence="2" id="KW-1185">Reference proteome</keyword>
<evidence type="ECO:0000313" key="1">
    <source>
        <dbReference type="EMBL" id="EFG07815.1"/>
    </source>
</evidence>
<dbReference type="EMBL" id="CM000913">
    <property type="protein sequence ID" value="EFG07815.1"/>
    <property type="molecule type" value="Genomic_DNA"/>
</dbReference>